<keyword evidence="2" id="KW-1185">Reference proteome</keyword>
<evidence type="ECO:0000313" key="2">
    <source>
        <dbReference type="Proteomes" id="UP001253848"/>
    </source>
</evidence>
<dbReference type="EMBL" id="JAVRHN010000009">
    <property type="protein sequence ID" value="MDT0687204.1"/>
    <property type="molecule type" value="Genomic_DNA"/>
</dbReference>
<proteinExistence type="predicted"/>
<name>A0ABU3DU25_9FLAO</name>
<dbReference type="InterPro" id="IPR008928">
    <property type="entry name" value="6-hairpin_glycosidase_sf"/>
</dbReference>
<organism evidence="1 2">
    <name type="scientific">Autumnicola psychrophila</name>
    <dbReference type="NCBI Taxonomy" id="3075592"/>
    <lineage>
        <taxon>Bacteria</taxon>
        <taxon>Pseudomonadati</taxon>
        <taxon>Bacteroidota</taxon>
        <taxon>Flavobacteriia</taxon>
        <taxon>Flavobacteriales</taxon>
        <taxon>Flavobacteriaceae</taxon>
        <taxon>Autumnicola</taxon>
    </lineage>
</organism>
<comment type="caution">
    <text evidence="1">The sequence shown here is derived from an EMBL/GenBank/DDBJ whole genome shotgun (WGS) entry which is preliminary data.</text>
</comment>
<dbReference type="Proteomes" id="UP001253848">
    <property type="component" value="Unassembled WGS sequence"/>
</dbReference>
<gene>
    <name evidence="1" type="ORF">RM541_12595</name>
</gene>
<reference evidence="1 2" key="1">
    <citation type="submission" date="2023-09" db="EMBL/GenBank/DDBJ databases">
        <authorList>
            <person name="Rey-Velasco X."/>
        </authorList>
    </citation>
    <scope>NUCLEOTIDE SEQUENCE [LARGE SCALE GENOMIC DNA]</scope>
    <source>
        <strain evidence="1 2">F225</strain>
    </source>
</reference>
<accession>A0ABU3DU25</accession>
<dbReference type="Gene3D" id="1.50.10.10">
    <property type="match status" value="1"/>
</dbReference>
<protein>
    <submittedName>
        <fullName evidence="1">Uncharacterized protein</fullName>
    </submittedName>
</protein>
<sequence>MQCTGEMPPQETGLTYNSWYGKPHLEMHWWHGVHFPLWGRPKLLEKSLPWYDKAFSKARKIAERQGFEGVRWQKMTDSYGDEGPSSVGAFLIWQQPHFITYAELMYRANSTKATLEEYKERIYATADFMASFAYYNPEKNSYDLGPPLIPAQERFEKTETYNPTYELAYWQWALKAALKWKERLNENKNQHWIKVAENLSPLPVQENVYLATESAADSYINPEYKTDHPSVLAAYGMLPDTDLLDLEIMETTFEKVWKVWSWEETWGWDFPMTAMTAARLGQPEKAVDALFMDVQTNTYLKNGHNYQNERLRLYLPGNGGLLTAVAMMCAGWDGSTERNPGFPDDGNWEVKWEGLVKMP</sequence>
<dbReference type="SUPFAM" id="SSF48208">
    <property type="entry name" value="Six-hairpin glycosidases"/>
    <property type="match status" value="1"/>
</dbReference>
<dbReference type="RefSeq" id="WP_311500499.1">
    <property type="nucleotide sequence ID" value="NZ_JAVRHN010000009.1"/>
</dbReference>
<dbReference type="InterPro" id="IPR012341">
    <property type="entry name" value="6hp_glycosidase-like_sf"/>
</dbReference>
<evidence type="ECO:0000313" key="1">
    <source>
        <dbReference type="EMBL" id="MDT0687204.1"/>
    </source>
</evidence>